<comment type="similarity">
    <text evidence="7">Belongs to the binding-protein-dependent transport system permease family.</text>
</comment>
<evidence type="ECO:0000256" key="1">
    <source>
        <dbReference type="ARBA" id="ARBA00004651"/>
    </source>
</evidence>
<dbReference type="GO" id="GO:0005886">
    <property type="term" value="C:plasma membrane"/>
    <property type="evidence" value="ECO:0007669"/>
    <property type="project" value="UniProtKB-SubCell"/>
</dbReference>
<evidence type="ECO:0000256" key="6">
    <source>
        <dbReference type="ARBA" id="ARBA00023136"/>
    </source>
</evidence>
<dbReference type="PANTHER" id="PTHR43386:SF1">
    <property type="entry name" value="D,D-DIPEPTIDE TRANSPORT SYSTEM PERMEASE PROTEIN DDPC-RELATED"/>
    <property type="match status" value="1"/>
</dbReference>
<dbReference type="EMBL" id="CP011232">
    <property type="protein sequence ID" value="AKI97164.1"/>
    <property type="molecule type" value="Genomic_DNA"/>
</dbReference>
<feature type="transmembrane region" description="Helical" evidence="7">
    <location>
        <begin position="101"/>
        <end position="123"/>
    </location>
</feature>
<dbReference type="PATRIC" id="fig|1330330.3.peg.865"/>
<proteinExistence type="inferred from homology"/>
<dbReference type="RefSeq" id="WP_047754298.1">
    <property type="nucleotide sequence ID" value="NZ_CAJUHA010000013.1"/>
</dbReference>
<evidence type="ECO:0000256" key="3">
    <source>
        <dbReference type="ARBA" id="ARBA00022475"/>
    </source>
</evidence>
<evidence type="ECO:0000259" key="8">
    <source>
        <dbReference type="PROSITE" id="PS50928"/>
    </source>
</evidence>
<evidence type="ECO:0000256" key="4">
    <source>
        <dbReference type="ARBA" id="ARBA00022692"/>
    </source>
</evidence>
<keyword evidence="6 7" id="KW-0472">Membrane</keyword>
<dbReference type="InterPro" id="IPR035906">
    <property type="entry name" value="MetI-like_sf"/>
</dbReference>
<feature type="transmembrane region" description="Helical" evidence="7">
    <location>
        <begin position="266"/>
        <end position="290"/>
    </location>
</feature>
<dbReference type="InterPro" id="IPR000515">
    <property type="entry name" value="MetI-like"/>
</dbReference>
<protein>
    <submittedName>
        <fullName evidence="9">Peptide ABC transporter permease</fullName>
    </submittedName>
</protein>
<gene>
    <name evidence="9" type="ORF">IX53_04320</name>
</gene>
<dbReference type="Gene3D" id="1.10.3720.10">
    <property type="entry name" value="MetI-like"/>
    <property type="match status" value="1"/>
</dbReference>
<keyword evidence="2 7" id="KW-0813">Transport</keyword>
<dbReference type="KEGG" id="kpf:IX53_04320"/>
<feature type="transmembrane region" description="Helical" evidence="7">
    <location>
        <begin position="227"/>
        <end position="246"/>
    </location>
</feature>
<feature type="transmembrane region" description="Helical" evidence="7">
    <location>
        <begin position="21"/>
        <end position="42"/>
    </location>
</feature>
<dbReference type="Pfam" id="PF12911">
    <property type="entry name" value="OppC_N"/>
    <property type="match status" value="1"/>
</dbReference>
<dbReference type="OrthoDB" id="44350at2"/>
<evidence type="ECO:0000313" key="10">
    <source>
        <dbReference type="Proteomes" id="UP000035159"/>
    </source>
</evidence>
<feature type="domain" description="ABC transmembrane type-1" evidence="8">
    <location>
        <begin position="99"/>
        <end position="287"/>
    </location>
</feature>
<dbReference type="PANTHER" id="PTHR43386">
    <property type="entry name" value="OLIGOPEPTIDE TRANSPORT SYSTEM PERMEASE PROTEIN APPC"/>
    <property type="match status" value="1"/>
</dbReference>
<accession>A0A0G2ZC99</accession>
<feature type="transmembrane region" description="Helical" evidence="7">
    <location>
        <begin position="161"/>
        <end position="177"/>
    </location>
</feature>
<dbReference type="CDD" id="cd06261">
    <property type="entry name" value="TM_PBP2"/>
    <property type="match status" value="1"/>
</dbReference>
<feature type="transmembrane region" description="Helical" evidence="7">
    <location>
        <begin position="135"/>
        <end position="155"/>
    </location>
</feature>
<dbReference type="AlphaFoldDB" id="A0A0G2ZC99"/>
<dbReference type="InterPro" id="IPR050366">
    <property type="entry name" value="BP-dependent_transpt_permease"/>
</dbReference>
<dbReference type="SUPFAM" id="SSF161098">
    <property type="entry name" value="MetI-like"/>
    <property type="match status" value="1"/>
</dbReference>
<dbReference type="GO" id="GO:0055085">
    <property type="term" value="P:transmembrane transport"/>
    <property type="evidence" value="ECO:0007669"/>
    <property type="project" value="InterPro"/>
</dbReference>
<evidence type="ECO:0000256" key="7">
    <source>
        <dbReference type="RuleBase" id="RU363032"/>
    </source>
</evidence>
<name>A0A0G2ZC99_9BACT</name>
<evidence type="ECO:0000256" key="2">
    <source>
        <dbReference type="ARBA" id="ARBA00022448"/>
    </source>
</evidence>
<keyword evidence="5 7" id="KW-1133">Transmembrane helix</keyword>
<keyword evidence="4 7" id="KW-0812">Transmembrane</keyword>
<sequence>MAKRKSDFRKMMKKFWTNQTAVLGAVLLIIFVIIAIFAPQIVNKFAPKAAARAYVDNPYQMPRVAWTSNPLPPSKDDPFGVIGGRDIFYGVIYGTRTAFKLGLTVAGLSAIIGIIIGSIAAYFGGWIDEILMRIVDIFMSIPFLVAAMVLTTILGKGLDKVMIALVVFGWMTTARLIRGNILQAREEQYVLAAKALGQKDWLIIIKHILPNTIFPVVIQMSMRMGSYVITAAGLSFLGVGAEPGYADWGTILSYSRNWMTMLDKAWFAIVFPGVAMVLFVLAWNLVGDALRDIFDPRMRS</sequence>
<dbReference type="Pfam" id="PF00528">
    <property type="entry name" value="BPD_transp_1"/>
    <property type="match status" value="1"/>
</dbReference>
<dbReference type="Proteomes" id="UP000035159">
    <property type="component" value="Chromosome"/>
</dbReference>
<dbReference type="PROSITE" id="PS50928">
    <property type="entry name" value="ABC_TM1"/>
    <property type="match status" value="1"/>
</dbReference>
<keyword evidence="3" id="KW-1003">Cell membrane</keyword>
<dbReference type="InterPro" id="IPR025966">
    <property type="entry name" value="OppC_N"/>
</dbReference>
<evidence type="ECO:0000256" key="5">
    <source>
        <dbReference type="ARBA" id="ARBA00022989"/>
    </source>
</evidence>
<organism evidence="9 10">
    <name type="scientific">Kosmotoga pacifica</name>
    <dbReference type="NCBI Taxonomy" id="1330330"/>
    <lineage>
        <taxon>Bacteria</taxon>
        <taxon>Thermotogati</taxon>
        <taxon>Thermotogota</taxon>
        <taxon>Thermotogae</taxon>
        <taxon>Kosmotogales</taxon>
        <taxon>Kosmotogaceae</taxon>
        <taxon>Kosmotoga</taxon>
    </lineage>
</organism>
<dbReference type="STRING" id="1330330.IX53_04320"/>
<evidence type="ECO:0000313" key="9">
    <source>
        <dbReference type="EMBL" id="AKI97164.1"/>
    </source>
</evidence>
<keyword evidence="10" id="KW-1185">Reference proteome</keyword>
<reference evidence="9 10" key="1">
    <citation type="submission" date="2015-04" db="EMBL/GenBank/DDBJ databases">
        <title>Complete Genome Sequence of Kosmotoga pacifica SLHLJ1.</title>
        <authorList>
            <person name="Jiang L.J."/>
            <person name="Shao Z.Z."/>
            <person name="Jebbar M."/>
        </authorList>
    </citation>
    <scope>NUCLEOTIDE SEQUENCE [LARGE SCALE GENOMIC DNA]</scope>
    <source>
        <strain evidence="9 10">SLHLJ1</strain>
    </source>
</reference>
<comment type="subcellular location">
    <subcellularLocation>
        <location evidence="1 7">Cell membrane</location>
        <topology evidence="1 7">Multi-pass membrane protein</topology>
    </subcellularLocation>
</comment>